<accession>A0A2P2M953</accession>
<dbReference type="GO" id="GO:0043138">
    <property type="term" value="F:3'-5' DNA helicase activity"/>
    <property type="evidence" value="ECO:0007669"/>
    <property type="project" value="TreeGrafter"/>
</dbReference>
<evidence type="ECO:0000256" key="3">
    <source>
        <dbReference type="ARBA" id="ARBA00022692"/>
    </source>
</evidence>
<dbReference type="Pfam" id="PF02889">
    <property type="entry name" value="Sec63"/>
    <property type="match status" value="1"/>
</dbReference>
<protein>
    <recommendedName>
        <fullName evidence="8">SEC63 domain-containing protein</fullName>
    </recommendedName>
</protein>
<dbReference type="Gene3D" id="2.60.40.150">
    <property type="entry name" value="C2 domain"/>
    <property type="match status" value="1"/>
</dbReference>
<dbReference type="InterPro" id="IPR004179">
    <property type="entry name" value="Sec63-dom"/>
</dbReference>
<dbReference type="PANTHER" id="PTHR24075:SF6">
    <property type="entry name" value="ACTIVATING SIGNAL COINTEGRATOR 1 COMPLEX SUBUNIT 3"/>
    <property type="match status" value="1"/>
</dbReference>
<keyword evidence="3" id="KW-0812">Transmembrane</keyword>
<dbReference type="EMBL" id="GGEC01046276">
    <property type="protein sequence ID" value="MBX26760.1"/>
    <property type="molecule type" value="Transcribed_RNA"/>
</dbReference>
<comment type="subcellular location">
    <subcellularLocation>
        <location evidence="2">Endoplasmic reticulum</location>
    </subcellularLocation>
    <subcellularLocation>
        <location evidence="1">Membrane</location>
        <topology evidence="1">Multi-pass membrane protein</topology>
    </subcellularLocation>
</comment>
<name>A0A2P2M953_RHIMU</name>
<organism evidence="9">
    <name type="scientific">Rhizophora mucronata</name>
    <name type="common">Asiatic mangrove</name>
    <dbReference type="NCBI Taxonomy" id="61149"/>
    <lineage>
        <taxon>Eukaryota</taxon>
        <taxon>Viridiplantae</taxon>
        <taxon>Streptophyta</taxon>
        <taxon>Embryophyta</taxon>
        <taxon>Tracheophyta</taxon>
        <taxon>Spermatophyta</taxon>
        <taxon>Magnoliopsida</taxon>
        <taxon>eudicotyledons</taxon>
        <taxon>Gunneridae</taxon>
        <taxon>Pentapetalae</taxon>
        <taxon>rosids</taxon>
        <taxon>fabids</taxon>
        <taxon>Malpighiales</taxon>
        <taxon>Rhizophoraceae</taxon>
        <taxon>Rhizophora</taxon>
    </lineage>
</organism>
<keyword evidence="4" id="KW-0256">Endoplasmic reticulum</keyword>
<keyword evidence="6" id="KW-0472">Membrane</keyword>
<dbReference type="InterPro" id="IPR014756">
    <property type="entry name" value="Ig_E-set"/>
</dbReference>
<dbReference type="PANTHER" id="PTHR24075">
    <property type="entry name" value="SEC63 DOMAIN-CONTAINING"/>
    <property type="match status" value="1"/>
</dbReference>
<dbReference type="GO" id="GO:0005783">
    <property type="term" value="C:endoplasmic reticulum"/>
    <property type="evidence" value="ECO:0007669"/>
    <property type="project" value="UniProtKB-SubCell"/>
</dbReference>
<dbReference type="InterPro" id="IPR035892">
    <property type="entry name" value="C2_domain_sf"/>
</dbReference>
<evidence type="ECO:0000259" key="8">
    <source>
        <dbReference type="Pfam" id="PF02889"/>
    </source>
</evidence>
<dbReference type="GO" id="GO:0016020">
    <property type="term" value="C:membrane"/>
    <property type="evidence" value="ECO:0007669"/>
    <property type="project" value="UniProtKB-SubCell"/>
</dbReference>
<evidence type="ECO:0000256" key="1">
    <source>
        <dbReference type="ARBA" id="ARBA00004141"/>
    </source>
</evidence>
<dbReference type="AlphaFoldDB" id="A0A2P2M953"/>
<evidence type="ECO:0000256" key="4">
    <source>
        <dbReference type="ARBA" id="ARBA00022824"/>
    </source>
</evidence>
<evidence type="ECO:0000256" key="5">
    <source>
        <dbReference type="ARBA" id="ARBA00022989"/>
    </source>
</evidence>
<evidence type="ECO:0000256" key="2">
    <source>
        <dbReference type="ARBA" id="ARBA00004240"/>
    </source>
</evidence>
<dbReference type="GO" id="GO:0003723">
    <property type="term" value="F:RNA binding"/>
    <property type="evidence" value="ECO:0007669"/>
    <property type="project" value="TreeGrafter"/>
</dbReference>
<dbReference type="SUPFAM" id="SSF81296">
    <property type="entry name" value="E set domains"/>
    <property type="match status" value="1"/>
</dbReference>
<proteinExistence type="predicted"/>
<evidence type="ECO:0000256" key="7">
    <source>
        <dbReference type="ARBA" id="ARBA00023186"/>
    </source>
</evidence>
<reference evidence="9" key="1">
    <citation type="submission" date="2018-02" db="EMBL/GenBank/DDBJ databases">
        <title>Rhizophora mucronata_Transcriptome.</title>
        <authorList>
            <person name="Meera S.P."/>
            <person name="Sreeshan A."/>
            <person name="Augustine A."/>
        </authorList>
    </citation>
    <scope>NUCLEOTIDE SEQUENCE</scope>
    <source>
        <tissue evidence="9">Leaf</tissue>
    </source>
</reference>
<sequence length="140" mass="16536">MVAAFMYHLYAQSFFFFLQDLQHFPRIQVKLKLQKRDSDDRKYVALSIKLEKTNFRQNTSRAFAPRFPKLKDEAWWLVLGNTATSELYALKRVSFSDRLVTNTELPSTQTTFQGMKLKLVSDCYIGFEQEHSIEELIKKQ</sequence>
<evidence type="ECO:0000256" key="6">
    <source>
        <dbReference type="ARBA" id="ARBA00023136"/>
    </source>
</evidence>
<evidence type="ECO:0000313" key="9">
    <source>
        <dbReference type="EMBL" id="MBX26760.1"/>
    </source>
</evidence>
<keyword evidence="5" id="KW-1133">Transmembrane helix</keyword>
<feature type="domain" description="SEC63" evidence="8">
    <location>
        <begin position="19"/>
        <end position="134"/>
    </location>
</feature>
<dbReference type="GO" id="GO:0005634">
    <property type="term" value="C:nucleus"/>
    <property type="evidence" value="ECO:0007669"/>
    <property type="project" value="TreeGrafter"/>
</dbReference>
<dbReference type="FunFam" id="2.60.40.150:FF:000207">
    <property type="entry name" value="DExH-box ATP-dependent RNA helicase DExH14"/>
    <property type="match status" value="1"/>
</dbReference>
<keyword evidence="7" id="KW-0143">Chaperone</keyword>